<dbReference type="PANTHER" id="PTHR20859:SF86">
    <property type="entry name" value="INTERLEUKIN-20 RECEPTOR SUBUNIT ALPHA"/>
    <property type="match status" value="1"/>
</dbReference>
<protein>
    <recommendedName>
        <fullName evidence="7">Fibronectin type-III domain-containing protein</fullName>
    </recommendedName>
</protein>
<dbReference type="PANTHER" id="PTHR20859">
    <property type="entry name" value="INTERFERON/INTERLEUKIN RECEPTOR"/>
    <property type="match status" value="1"/>
</dbReference>
<evidence type="ECO:0000313" key="8">
    <source>
        <dbReference type="Ensembl" id="ENSMMDP00005046895.1"/>
    </source>
</evidence>
<evidence type="ECO:0000256" key="5">
    <source>
        <dbReference type="SAM" id="MobiDB-lite"/>
    </source>
</evidence>
<reference evidence="8" key="2">
    <citation type="submission" date="2025-08" db="UniProtKB">
        <authorList>
            <consortium name="Ensembl"/>
        </authorList>
    </citation>
    <scope>IDENTIFICATION</scope>
</reference>
<dbReference type="AlphaFoldDB" id="A0A667ZVR0"/>
<evidence type="ECO:0000313" key="9">
    <source>
        <dbReference type="Proteomes" id="UP000472263"/>
    </source>
</evidence>
<reference evidence="8" key="3">
    <citation type="submission" date="2025-09" db="UniProtKB">
        <authorList>
            <consortium name="Ensembl"/>
        </authorList>
    </citation>
    <scope>IDENTIFICATION</scope>
</reference>
<evidence type="ECO:0000256" key="6">
    <source>
        <dbReference type="SAM" id="Phobius"/>
    </source>
</evidence>
<dbReference type="Proteomes" id="UP000472263">
    <property type="component" value="Chromosome 24"/>
</dbReference>
<keyword evidence="4" id="KW-0675">Receptor</keyword>
<dbReference type="InterPro" id="IPR003961">
    <property type="entry name" value="FN3_dom"/>
</dbReference>
<keyword evidence="3" id="KW-1015">Disulfide bond</keyword>
<dbReference type="InterPro" id="IPR050650">
    <property type="entry name" value="Type-II_Cytokine-TF_Rcpt"/>
</dbReference>
<comment type="similarity">
    <text evidence="1">Belongs to the type II cytokine receptor family.</text>
</comment>
<feature type="transmembrane region" description="Helical" evidence="6">
    <location>
        <begin position="242"/>
        <end position="264"/>
    </location>
</feature>
<sequence>CFVHTCLELHQFRCFVFSSPPSPVNVIFSSLNLRNVLHWHPGNDTSQNTHYTVQYAIYGDRVEDGGRRVRWRPVLHCTDTTRSSCDLTNETWDLEQGYYARVRARGSRGSSKWTVTQRRFEPKADTSFGPPLVSVVIEEDSAIISLKGPLRYQPDNHTPEVSMATLYPQMTYNLSVHNARQNQTRYFPVDSSQFRYRLLEYDTEYCFSAKARFLSMPASCHRSAWHCITTAPDPVVGQLQRVILGIVIPSVCMCMLVVAGYLLCHSLRGNGHKRPHILELWENESLDYGFAAAASELNEEGGRTQMSDGGGDRDHLVSGERREDEVRDSCERGESDHSTKADAPSLNPYKRQKTAHTFVQAHSWSHVQTFIPPQTPFQGRIEGQTEGGEDDSDQQHTEALPPSCAGQLRYFSNDCAFLRVATEQDTEEMELEGSSFVNWDPETRKLVLPEMEREIMREGGLIQGEEMQECGMNGGEEEEEEEQQGPRLESVLVRQVSAEVEEAQRGMETKRETGWQAGNMLTSWEVVIKMDQ</sequence>
<keyword evidence="9" id="KW-1185">Reference proteome</keyword>
<feature type="domain" description="Fibronectin type-III" evidence="7">
    <location>
        <begin position="20"/>
        <end position="125"/>
    </location>
</feature>
<proteinExistence type="inferred from homology"/>
<dbReference type="Pfam" id="PF09294">
    <property type="entry name" value="Interfer-bind"/>
    <property type="match status" value="1"/>
</dbReference>
<dbReference type="GO" id="GO:0004896">
    <property type="term" value="F:cytokine receptor activity"/>
    <property type="evidence" value="ECO:0007669"/>
    <property type="project" value="TreeGrafter"/>
</dbReference>
<dbReference type="FunCoup" id="A0A667ZVR0">
    <property type="interactions" value="346"/>
</dbReference>
<dbReference type="FunFam" id="2.60.40.10:FF:000348">
    <property type="entry name" value="Interleukin 20 receptor subunit alpha"/>
    <property type="match status" value="1"/>
</dbReference>
<dbReference type="GeneTree" id="ENSGT00940000157314"/>
<evidence type="ECO:0000256" key="3">
    <source>
        <dbReference type="ARBA" id="ARBA00023157"/>
    </source>
</evidence>
<dbReference type="Ensembl" id="ENSMMDT00005047829.1">
    <property type="protein sequence ID" value="ENSMMDP00005046895.1"/>
    <property type="gene ID" value="ENSMMDG00005021414.1"/>
</dbReference>
<dbReference type="CDD" id="cd00063">
    <property type="entry name" value="FN3"/>
    <property type="match status" value="1"/>
</dbReference>
<evidence type="ECO:0000259" key="7">
    <source>
        <dbReference type="PROSITE" id="PS50853"/>
    </source>
</evidence>
<feature type="compositionally biased region" description="Basic and acidic residues" evidence="5">
    <location>
        <begin position="310"/>
        <end position="340"/>
    </location>
</feature>
<keyword evidence="2" id="KW-0732">Signal</keyword>
<dbReference type="Gene3D" id="2.60.40.10">
    <property type="entry name" value="Immunoglobulins"/>
    <property type="match status" value="2"/>
</dbReference>
<dbReference type="GO" id="GO:0005886">
    <property type="term" value="C:plasma membrane"/>
    <property type="evidence" value="ECO:0007669"/>
    <property type="project" value="TreeGrafter"/>
</dbReference>
<evidence type="ECO:0000256" key="4">
    <source>
        <dbReference type="ARBA" id="ARBA00023170"/>
    </source>
</evidence>
<organism evidence="8 9">
    <name type="scientific">Myripristis murdjan</name>
    <name type="common">pinecone soldierfish</name>
    <dbReference type="NCBI Taxonomy" id="586833"/>
    <lineage>
        <taxon>Eukaryota</taxon>
        <taxon>Metazoa</taxon>
        <taxon>Chordata</taxon>
        <taxon>Craniata</taxon>
        <taxon>Vertebrata</taxon>
        <taxon>Euteleostomi</taxon>
        <taxon>Actinopterygii</taxon>
        <taxon>Neopterygii</taxon>
        <taxon>Teleostei</taxon>
        <taxon>Neoteleostei</taxon>
        <taxon>Acanthomorphata</taxon>
        <taxon>Holocentriformes</taxon>
        <taxon>Holocentridae</taxon>
        <taxon>Myripristis</taxon>
    </lineage>
</organism>
<keyword evidence="6" id="KW-1133">Transmembrane helix</keyword>
<keyword evidence="6" id="KW-0472">Membrane</keyword>
<dbReference type="InParanoid" id="A0A667ZVR0"/>
<dbReference type="SUPFAM" id="SSF49265">
    <property type="entry name" value="Fibronectin type III"/>
    <property type="match status" value="2"/>
</dbReference>
<feature type="region of interest" description="Disordered" evidence="5">
    <location>
        <begin position="372"/>
        <end position="400"/>
    </location>
</feature>
<keyword evidence="6" id="KW-0812">Transmembrane</keyword>
<reference evidence="8" key="1">
    <citation type="submission" date="2019-06" db="EMBL/GenBank/DDBJ databases">
        <authorList>
            <consortium name="Wellcome Sanger Institute Data Sharing"/>
        </authorList>
    </citation>
    <scope>NUCLEOTIDE SEQUENCE [LARGE SCALE GENOMIC DNA]</scope>
</reference>
<dbReference type="InterPro" id="IPR036116">
    <property type="entry name" value="FN3_sf"/>
</dbReference>
<evidence type="ECO:0000256" key="2">
    <source>
        <dbReference type="ARBA" id="ARBA00022729"/>
    </source>
</evidence>
<name>A0A667ZVR0_9TELE</name>
<gene>
    <name evidence="8" type="primary">il20ra</name>
</gene>
<dbReference type="Pfam" id="PF01108">
    <property type="entry name" value="Tissue_fac"/>
    <property type="match status" value="1"/>
</dbReference>
<dbReference type="InterPro" id="IPR013783">
    <property type="entry name" value="Ig-like_fold"/>
</dbReference>
<feature type="region of interest" description="Disordered" evidence="5">
    <location>
        <begin position="299"/>
        <end position="348"/>
    </location>
</feature>
<dbReference type="InterPro" id="IPR015373">
    <property type="entry name" value="Interferon/interleukin_rcp_dom"/>
</dbReference>
<evidence type="ECO:0000256" key="1">
    <source>
        <dbReference type="ARBA" id="ARBA00005399"/>
    </source>
</evidence>
<dbReference type="PROSITE" id="PS50853">
    <property type="entry name" value="FN3"/>
    <property type="match status" value="1"/>
</dbReference>
<accession>A0A667ZVR0</accession>